<evidence type="ECO:0000256" key="9">
    <source>
        <dbReference type="ARBA" id="ARBA00034120"/>
    </source>
</evidence>
<dbReference type="PRINTS" id="PR00866">
    <property type="entry name" value="RNADNAPOLMS"/>
</dbReference>
<evidence type="ECO:0000256" key="8">
    <source>
        <dbReference type="ARBA" id="ARBA00025589"/>
    </source>
</evidence>
<dbReference type="STRING" id="67386.AQI95_42750"/>
<dbReference type="GO" id="GO:0003964">
    <property type="term" value="F:RNA-directed DNA polymerase activity"/>
    <property type="evidence" value="ECO:0007669"/>
    <property type="project" value="UniProtKB-KW"/>
</dbReference>
<dbReference type="AlphaFoldDB" id="A0A101NNM4"/>
<evidence type="ECO:0000256" key="4">
    <source>
        <dbReference type="ARBA" id="ARBA00022723"/>
    </source>
</evidence>
<dbReference type="InterPro" id="IPR000477">
    <property type="entry name" value="RT_dom"/>
</dbReference>
<dbReference type="InterPro" id="IPR043128">
    <property type="entry name" value="Rev_trsase/Diguanyl_cyclase"/>
</dbReference>
<evidence type="ECO:0000256" key="6">
    <source>
        <dbReference type="ARBA" id="ARBA00022918"/>
    </source>
</evidence>
<organism evidence="12 13">
    <name type="scientific">Streptomyces yokosukanensis</name>
    <dbReference type="NCBI Taxonomy" id="67386"/>
    <lineage>
        <taxon>Bacteria</taxon>
        <taxon>Bacillati</taxon>
        <taxon>Actinomycetota</taxon>
        <taxon>Actinomycetes</taxon>
        <taxon>Kitasatosporales</taxon>
        <taxon>Streptomycetaceae</taxon>
        <taxon>Streptomyces</taxon>
    </lineage>
</organism>
<dbReference type="RefSeq" id="WP_067136737.1">
    <property type="nucleotide sequence ID" value="NZ_KQ948244.1"/>
</dbReference>
<comment type="function">
    <text evidence="8">Poorly processive, error-prone DNA polymerase involved in untargeted mutagenesis. Copies undamaged DNA at stalled replication forks, which arise in vivo from mismatched or misaligned primer ends. These misaligned primers can be extended by PolIV. Exhibits no 3'-5' exonuclease (proofreading) activity. May be involved in translesional synthesis, in conjunction with the beta clamp from PolIII.</text>
</comment>
<accession>A0A101NNM4</accession>
<dbReference type="InterPro" id="IPR013597">
    <property type="entry name" value="Mat_intron_G2"/>
</dbReference>
<dbReference type="PROSITE" id="PS50878">
    <property type="entry name" value="RT_POL"/>
    <property type="match status" value="1"/>
</dbReference>
<dbReference type="InterPro" id="IPR043502">
    <property type="entry name" value="DNA/RNA_pol_sf"/>
</dbReference>
<dbReference type="Proteomes" id="UP000053127">
    <property type="component" value="Unassembled WGS sequence"/>
</dbReference>
<dbReference type="InterPro" id="IPR000123">
    <property type="entry name" value="Reverse_transcriptase_msDNA"/>
</dbReference>
<dbReference type="PANTHER" id="PTHR34047:SF3">
    <property type="entry name" value="BLR2052 PROTEIN"/>
    <property type="match status" value="1"/>
</dbReference>
<evidence type="ECO:0000256" key="10">
    <source>
        <dbReference type="ARBA" id="ARBA00048173"/>
    </source>
</evidence>
<dbReference type="InterPro" id="IPR030931">
    <property type="entry name" value="Group_II_RT_mat"/>
</dbReference>
<evidence type="ECO:0000256" key="1">
    <source>
        <dbReference type="ARBA" id="ARBA00012493"/>
    </source>
</evidence>
<dbReference type="Pfam" id="PF00078">
    <property type="entry name" value="RVT_1"/>
    <property type="match status" value="1"/>
</dbReference>
<sequence length="426" mass="50252">MNELKSPSKPFDISKWEVLEAYRDVKKNQGAPGVDDQSIEDFEKDLKGNLYKIWNRMSSGTYFPPAVRGVEIPKQHGGGTRMLGIPTVSDRVAQTVVARHLRIRVEPVFHEDSYGYRPRRSALDAVERCRQRCWKRDWVIDLDIQKFFDSVRWDLVVKAVEAHTDAVWVKLYVERWLHAPLQLPDGTLQMRDRGTPQGSAVSPVLANLFMHYAFDLWLVRTYPGIQFERYADDAVVHCGSERQAREVLSGLKNRMEEVGLRLHPDKTRIVYCKDGKRRGSYEHTSFTFLGYTFQARSARNWKTQVNFTAFLPAISKEALKKISREVRSWRLHMRLHMTFQELARWINPIVRGWMQYYGAYYRTSLHPLLQRINTYLLRWIRKKYRRLRAFKRAHACWLRITRQHPRLFAQWGMDPDVLVIKMARAV</sequence>
<reference evidence="12 13" key="1">
    <citation type="submission" date="2015-10" db="EMBL/GenBank/DDBJ databases">
        <title>Draft genome sequence of Streptomyces yokosukanensis DSM 40224, type strain for the species Streptomyces yokosukanensis.</title>
        <authorList>
            <person name="Ruckert C."/>
            <person name="Winkler A."/>
            <person name="Kalinowski J."/>
            <person name="Kampfer P."/>
            <person name="Glaeser S."/>
        </authorList>
    </citation>
    <scope>NUCLEOTIDE SEQUENCE [LARGE SCALE GENOMIC DNA]</scope>
    <source>
        <strain evidence="12 13">DSM 40224</strain>
    </source>
</reference>
<dbReference type="PANTHER" id="PTHR34047">
    <property type="entry name" value="NUCLEAR INTRON MATURASE 1, MITOCHONDRIAL-RELATED"/>
    <property type="match status" value="1"/>
</dbReference>
<protein>
    <recommendedName>
        <fullName evidence="1">RNA-directed DNA polymerase</fullName>
        <ecNumber evidence="1">2.7.7.49</ecNumber>
    </recommendedName>
</protein>
<dbReference type="InterPro" id="IPR051083">
    <property type="entry name" value="GrpII_Intron_Splice-Mob/Def"/>
</dbReference>
<keyword evidence="13" id="KW-1185">Reference proteome</keyword>
<dbReference type="Pfam" id="PF08388">
    <property type="entry name" value="GIIM"/>
    <property type="match status" value="1"/>
</dbReference>
<dbReference type="GO" id="GO:0046872">
    <property type="term" value="F:metal ion binding"/>
    <property type="evidence" value="ECO:0007669"/>
    <property type="project" value="UniProtKB-KW"/>
</dbReference>
<keyword evidence="2" id="KW-0808">Transferase</keyword>
<proteinExistence type="inferred from homology"/>
<keyword evidence="4" id="KW-0479">Metal-binding</keyword>
<dbReference type="CDD" id="cd01651">
    <property type="entry name" value="RT_G2_intron"/>
    <property type="match status" value="1"/>
</dbReference>
<evidence type="ECO:0000256" key="5">
    <source>
        <dbReference type="ARBA" id="ARBA00022842"/>
    </source>
</evidence>
<feature type="domain" description="Reverse transcriptase" evidence="11">
    <location>
        <begin position="53"/>
        <end position="293"/>
    </location>
</feature>
<comment type="catalytic activity">
    <reaction evidence="10">
        <text>DNA(n) + a 2'-deoxyribonucleoside 5'-triphosphate = DNA(n+1) + diphosphate</text>
        <dbReference type="Rhea" id="RHEA:22508"/>
        <dbReference type="Rhea" id="RHEA-COMP:17339"/>
        <dbReference type="Rhea" id="RHEA-COMP:17340"/>
        <dbReference type="ChEBI" id="CHEBI:33019"/>
        <dbReference type="ChEBI" id="CHEBI:61560"/>
        <dbReference type="ChEBI" id="CHEBI:173112"/>
        <dbReference type="EC" id="2.7.7.49"/>
    </reaction>
</comment>
<name>A0A101NNM4_9ACTN</name>
<dbReference type="OrthoDB" id="1550386at2"/>
<evidence type="ECO:0000313" key="13">
    <source>
        <dbReference type="Proteomes" id="UP000053127"/>
    </source>
</evidence>
<dbReference type="GO" id="GO:0051607">
    <property type="term" value="P:defense response to virus"/>
    <property type="evidence" value="ECO:0007669"/>
    <property type="project" value="UniProtKB-KW"/>
</dbReference>
<keyword evidence="7" id="KW-0051">Antiviral defense</keyword>
<comment type="similarity">
    <text evidence="9">Belongs to the bacterial reverse transcriptase family.</text>
</comment>
<evidence type="ECO:0000256" key="7">
    <source>
        <dbReference type="ARBA" id="ARBA00023118"/>
    </source>
</evidence>
<evidence type="ECO:0000259" key="11">
    <source>
        <dbReference type="PROSITE" id="PS50878"/>
    </source>
</evidence>
<evidence type="ECO:0000313" key="12">
    <source>
        <dbReference type="EMBL" id="KUM96197.1"/>
    </source>
</evidence>
<dbReference type="SUPFAM" id="SSF56672">
    <property type="entry name" value="DNA/RNA polymerases"/>
    <property type="match status" value="1"/>
</dbReference>
<keyword evidence="6 12" id="KW-0695">RNA-directed DNA polymerase</keyword>
<dbReference type="NCBIfam" id="TIGR04416">
    <property type="entry name" value="group_II_RT_mat"/>
    <property type="match status" value="1"/>
</dbReference>
<gene>
    <name evidence="12" type="ORF">AQI95_42750</name>
</gene>
<evidence type="ECO:0000256" key="2">
    <source>
        <dbReference type="ARBA" id="ARBA00022679"/>
    </source>
</evidence>
<dbReference type="EC" id="2.7.7.49" evidence="1"/>
<comment type="caution">
    <text evidence="12">The sequence shown here is derived from an EMBL/GenBank/DDBJ whole genome shotgun (WGS) entry which is preliminary data.</text>
</comment>
<dbReference type="GO" id="GO:0003723">
    <property type="term" value="F:RNA binding"/>
    <property type="evidence" value="ECO:0007669"/>
    <property type="project" value="InterPro"/>
</dbReference>
<evidence type="ECO:0000256" key="3">
    <source>
        <dbReference type="ARBA" id="ARBA00022695"/>
    </source>
</evidence>
<dbReference type="EMBL" id="LMWN01000102">
    <property type="protein sequence ID" value="KUM96197.1"/>
    <property type="molecule type" value="Genomic_DNA"/>
</dbReference>
<keyword evidence="5" id="KW-0460">Magnesium</keyword>
<keyword evidence="3" id="KW-0548">Nucleotidyltransferase</keyword>
<dbReference type="Gene3D" id="3.30.70.270">
    <property type="match status" value="1"/>
</dbReference>